<evidence type="ECO:0000256" key="1">
    <source>
        <dbReference type="ARBA" id="ARBA00022729"/>
    </source>
</evidence>
<dbReference type="Proteomes" id="UP000327085">
    <property type="component" value="Chromosome 7"/>
</dbReference>
<dbReference type="Gramene" id="VVA30941">
    <property type="protein sequence ID" value="VVA30941"/>
    <property type="gene ID" value="Prudul26B030283"/>
</dbReference>
<accession>A0A5E4FTU9</accession>
<sequence>MVRRREAGETKGLQVCNEPWRQSFASKRWLIGLETDVDGATVWQTSTNSSSLDVERAELLNSGNLFLKDAHGRGTFGRKKGSALRALLLAALKLKLLQPFEAFPRTYGGHELPSHPAIAGVNFSSSSGGFWSCRGQLTTLAPLWIRPWVGDGYFSSIIVEDEVTTPPLVERAVLGGTCESSG</sequence>
<evidence type="ECO:0000313" key="4">
    <source>
        <dbReference type="Proteomes" id="UP000327085"/>
    </source>
</evidence>
<protein>
    <submittedName>
        <fullName evidence="3">PREDICTED: receptor kinase ZmPK1</fullName>
    </submittedName>
</protein>
<dbReference type="SUPFAM" id="SSF51110">
    <property type="entry name" value="alpha-D-mannose-specific plant lectins"/>
    <property type="match status" value="1"/>
</dbReference>
<name>A0A5E4FTU9_PRUDU</name>
<evidence type="ECO:0000313" key="3">
    <source>
        <dbReference type="EMBL" id="VVA30941.1"/>
    </source>
</evidence>
<dbReference type="InterPro" id="IPR036426">
    <property type="entry name" value="Bulb-type_lectin_dom_sf"/>
</dbReference>
<proteinExistence type="predicted"/>
<dbReference type="GO" id="GO:0016301">
    <property type="term" value="F:kinase activity"/>
    <property type="evidence" value="ECO:0007669"/>
    <property type="project" value="UniProtKB-KW"/>
</dbReference>
<dbReference type="EMBL" id="CABIKO010000202">
    <property type="protein sequence ID" value="VVA30941.1"/>
    <property type="molecule type" value="Genomic_DNA"/>
</dbReference>
<gene>
    <name evidence="3" type="ORF">ALMOND_2B030283</name>
</gene>
<keyword evidence="3" id="KW-0675">Receptor</keyword>
<organism evidence="3 4">
    <name type="scientific">Prunus dulcis</name>
    <name type="common">Almond</name>
    <name type="synonym">Amygdalus dulcis</name>
    <dbReference type="NCBI Taxonomy" id="3755"/>
    <lineage>
        <taxon>Eukaryota</taxon>
        <taxon>Viridiplantae</taxon>
        <taxon>Streptophyta</taxon>
        <taxon>Embryophyta</taxon>
        <taxon>Tracheophyta</taxon>
        <taxon>Spermatophyta</taxon>
        <taxon>Magnoliopsida</taxon>
        <taxon>eudicotyledons</taxon>
        <taxon>Gunneridae</taxon>
        <taxon>Pentapetalae</taxon>
        <taxon>rosids</taxon>
        <taxon>fabids</taxon>
        <taxon>Rosales</taxon>
        <taxon>Rosaceae</taxon>
        <taxon>Amygdaloideae</taxon>
        <taxon>Amygdaleae</taxon>
        <taxon>Prunus</taxon>
    </lineage>
</organism>
<keyword evidence="3" id="KW-0418">Kinase</keyword>
<reference evidence="4" key="1">
    <citation type="journal article" date="2020" name="Plant J.">
        <title>Transposons played a major role in the diversification between the closely related almond and peach genomes: results from the almond genome sequence.</title>
        <authorList>
            <person name="Alioto T."/>
            <person name="Alexiou K.G."/>
            <person name="Bardil A."/>
            <person name="Barteri F."/>
            <person name="Castanera R."/>
            <person name="Cruz F."/>
            <person name="Dhingra A."/>
            <person name="Duval H."/>
            <person name="Fernandez I Marti A."/>
            <person name="Frias L."/>
            <person name="Galan B."/>
            <person name="Garcia J.L."/>
            <person name="Howad W."/>
            <person name="Gomez-Garrido J."/>
            <person name="Gut M."/>
            <person name="Julca I."/>
            <person name="Morata J."/>
            <person name="Puigdomenech P."/>
            <person name="Ribeca P."/>
            <person name="Rubio Cabetas M.J."/>
            <person name="Vlasova A."/>
            <person name="Wirthensohn M."/>
            <person name="Garcia-Mas J."/>
            <person name="Gabaldon T."/>
            <person name="Casacuberta J.M."/>
            <person name="Arus P."/>
        </authorList>
    </citation>
    <scope>NUCLEOTIDE SEQUENCE [LARGE SCALE GENOMIC DNA]</scope>
    <source>
        <strain evidence="4">cv. Texas</strain>
    </source>
</reference>
<keyword evidence="3" id="KW-0808">Transferase</keyword>
<keyword evidence="2" id="KW-1015">Disulfide bond</keyword>
<evidence type="ECO:0000256" key="2">
    <source>
        <dbReference type="ARBA" id="ARBA00023157"/>
    </source>
</evidence>
<keyword evidence="1" id="KW-0732">Signal</keyword>
<dbReference type="InParanoid" id="A0A5E4FTU9"/>
<dbReference type="AlphaFoldDB" id="A0A5E4FTU9"/>